<comment type="caution">
    <text evidence="2">The sequence shown here is derived from an EMBL/GenBank/DDBJ whole genome shotgun (WGS) entry which is preliminary data.</text>
</comment>
<dbReference type="Proteomes" id="UP000635245">
    <property type="component" value="Unassembled WGS sequence"/>
</dbReference>
<gene>
    <name evidence="2" type="ORF">JHE00_04235</name>
</gene>
<dbReference type="InterPro" id="IPR037523">
    <property type="entry name" value="VOC_core"/>
</dbReference>
<dbReference type="PROSITE" id="PS51819">
    <property type="entry name" value="VOC"/>
    <property type="match status" value="1"/>
</dbReference>
<proteinExistence type="predicted"/>
<dbReference type="InterPro" id="IPR029068">
    <property type="entry name" value="Glyas_Bleomycin-R_OHBP_Dase"/>
</dbReference>
<feature type="domain" description="VOC" evidence="1">
    <location>
        <begin position="5"/>
        <end position="132"/>
    </location>
</feature>
<dbReference type="PANTHER" id="PTHR39434">
    <property type="match status" value="1"/>
</dbReference>
<sequence length="141" mass="15543">MTAKPSFHLAIPVDDLVTSREFYGSVLGLDEGRSADKWVDWNFHGHQLVTHVAPRASGAPEAHNPVDGHEVPVPHFGLVLPIPDFHALAERVRGAGISFVIEPYVRFAGEPGEQWTMFLLDPSGNALEFKAFQDEAQLFAK</sequence>
<dbReference type="InterPro" id="IPR004360">
    <property type="entry name" value="Glyas_Fos-R_dOase_dom"/>
</dbReference>
<name>A0A934QQF2_9PSEU</name>
<dbReference type="AlphaFoldDB" id="A0A934QQF2"/>
<evidence type="ECO:0000313" key="3">
    <source>
        <dbReference type="Proteomes" id="UP000635245"/>
    </source>
</evidence>
<protein>
    <submittedName>
        <fullName evidence="2">VOC family protein</fullName>
    </submittedName>
</protein>
<dbReference type="Gene3D" id="3.10.180.10">
    <property type="entry name" value="2,3-Dihydroxybiphenyl 1,2-Dioxygenase, domain 1"/>
    <property type="match status" value="1"/>
</dbReference>
<dbReference type="RefSeq" id="WP_200314912.1">
    <property type="nucleotide sequence ID" value="NZ_JAENJH010000001.1"/>
</dbReference>
<dbReference type="PANTHER" id="PTHR39434:SF1">
    <property type="entry name" value="VOC DOMAIN-CONTAINING PROTEIN"/>
    <property type="match status" value="1"/>
</dbReference>
<dbReference type="Pfam" id="PF00903">
    <property type="entry name" value="Glyoxalase"/>
    <property type="match status" value="1"/>
</dbReference>
<evidence type="ECO:0000259" key="1">
    <source>
        <dbReference type="PROSITE" id="PS51819"/>
    </source>
</evidence>
<dbReference type="SUPFAM" id="SSF54593">
    <property type="entry name" value="Glyoxalase/Bleomycin resistance protein/Dihydroxybiphenyl dioxygenase"/>
    <property type="match status" value="1"/>
</dbReference>
<accession>A0A934QQF2</accession>
<keyword evidence="3" id="KW-1185">Reference proteome</keyword>
<dbReference type="EMBL" id="JAENJH010000001">
    <property type="protein sequence ID" value="MBK1783524.1"/>
    <property type="molecule type" value="Genomic_DNA"/>
</dbReference>
<reference evidence="2" key="1">
    <citation type="submission" date="2020-12" db="EMBL/GenBank/DDBJ databases">
        <title>Prauserella sp. ASG 168, a novel actinomycete isolated from cave rock.</title>
        <authorList>
            <person name="Suriyachadkun C."/>
        </authorList>
    </citation>
    <scope>NUCLEOTIDE SEQUENCE</scope>
    <source>
        <strain evidence="2">ASG 168</strain>
    </source>
</reference>
<organism evidence="2 3">
    <name type="scientific">Prauserella cavernicola</name>
    <dbReference type="NCBI Taxonomy" id="2800127"/>
    <lineage>
        <taxon>Bacteria</taxon>
        <taxon>Bacillati</taxon>
        <taxon>Actinomycetota</taxon>
        <taxon>Actinomycetes</taxon>
        <taxon>Pseudonocardiales</taxon>
        <taxon>Pseudonocardiaceae</taxon>
        <taxon>Prauserella</taxon>
    </lineage>
</organism>
<dbReference type="CDD" id="cd08357">
    <property type="entry name" value="VOC_like"/>
    <property type="match status" value="1"/>
</dbReference>
<evidence type="ECO:0000313" key="2">
    <source>
        <dbReference type="EMBL" id="MBK1783524.1"/>
    </source>
</evidence>